<dbReference type="GO" id="GO:0004435">
    <property type="term" value="F:phosphatidylinositol-4,5-bisphosphate phospholipase C activity"/>
    <property type="evidence" value="ECO:0007669"/>
    <property type="project" value="InterPro"/>
</dbReference>
<dbReference type="EMBL" id="QNUX01000001">
    <property type="protein sequence ID" value="RBN51754.1"/>
    <property type="molecule type" value="Genomic_DNA"/>
</dbReference>
<dbReference type="SUPFAM" id="SSF49373">
    <property type="entry name" value="Invasin/intimin cell-adhesion fragments"/>
    <property type="match status" value="1"/>
</dbReference>
<dbReference type="RefSeq" id="WP_113633383.1">
    <property type="nucleotide sequence ID" value="NZ_QNUX01000001.1"/>
</dbReference>
<name>A0A366B6A1_9FLAO</name>
<dbReference type="InterPro" id="IPR008964">
    <property type="entry name" value="Invasin/intimin_cell_adhesion"/>
</dbReference>
<protein>
    <submittedName>
        <fullName evidence="2">Glycosyl hydrolase family 16</fullName>
    </submittedName>
</protein>
<sequence>MKKSNYRDSKIIFLLGLILIVTVGCERELSDDVEFATFPKTAEVFIDGFSGGLNYFPFSGSKANAFTVDQEVKYKGTASMRFDVPTVGDPNGAFAGAIFPDATGRDLSDYDALTFWIKSTQAATLNEVGLGNDFGENKYLVTMTNVPLSTNWTKVIIPIPDATKLTLEKGMFWYAEGAENGNGYTFWIDELKYEKLGTVAQPKPAIFNGVDKKENSFIGSNVTIDGLTQTYNLASGINQTVLAAPSYFKFSSSNIEVARVSELGIVTIVGFGTAKITAAVAGVKASGSLTIEASGSFGSAPVPTQAAANVISLFSNAYTNVPVDFFNGFYDGSTTKTSDIKVGFDNFKYYSDLNYVGIEFKNPAINATTMGFLHLDIWTADTTNTPFVVKIRDRGANGVIDTNVFTGGPTVDDKEISYTVPANQITPGQWISINIPLTGDIASQKGNLAQIVFVGDINFLLDNLYFYK</sequence>
<evidence type="ECO:0000313" key="2">
    <source>
        <dbReference type="EMBL" id="RBN51754.1"/>
    </source>
</evidence>
<dbReference type="AlphaFoldDB" id="A0A366B6A1"/>
<dbReference type="InterPro" id="IPR001711">
    <property type="entry name" value="PLipase_C_Pinositol-sp_Y"/>
</dbReference>
<dbReference type="InterPro" id="IPR008979">
    <property type="entry name" value="Galactose-bd-like_sf"/>
</dbReference>
<dbReference type="SUPFAM" id="SSF49785">
    <property type="entry name" value="Galactose-binding domain-like"/>
    <property type="match status" value="2"/>
</dbReference>
<dbReference type="Gene3D" id="2.60.40.1080">
    <property type="match status" value="1"/>
</dbReference>
<evidence type="ECO:0000259" key="1">
    <source>
        <dbReference type="PROSITE" id="PS50008"/>
    </source>
</evidence>
<evidence type="ECO:0000313" key="3">
    <source>
        <dbReference type="Proteomes" id="UP000253676"/>
    </source>
</evidence>
<accession>A0A366B6A1</accession>
<proteinExistence type="predicted"/>
<keyword evidence="2" id="KW-0378">Hydrolase</keyword>
<dbReference type="Gene3D" id="2.60.120.430">
    <property type="entry name" value="Galactose-binding lectin"/>
    <property type="match status" value="1"/>
</dbReference>
<dbReference type="OrthoDB" id="5381604at2"/>
<dbReference type="GO" id="GO:0006629">
    <property type="term" value="P:lipid metabolic process"/>
    <property type="evidence" value="ECO:0007669"/>
    <property type="project" value="InterPro"/>
</dbReference>
<organism evidence="2 3">
    <name type="scientific">Flavobacterium psychrolimnae</name>
    <dbReference type="NCBI Taxonomy" id="249351"/>
    <lineage>
        <taxon>Bacteria</taxon>
        <taxon>Pseudomonadati</taxon>
        <taxon>Bacteroidota</taxon>
        <taxon>Flavobacteriia</taxon>
        <taxon>Flavobacteriales</taxon>
        <taxon>Flavobacteriaceae</taxon>
        <taxon>Flavobacterium</taxon>
    </lineage>
</organism>
<comment type="caution">
    <text evidence="2">The sequence shown here is derived from an EMBL/GenBank/DDBJ whole genome shotgun (WGS) entry which is preliminary data.</text>
</comment>
<reference evidence="2 3" key="1">
    <citation type="submission" date="2018-07" db="EMBL/GenBank/DDBJ databases">
        <title>Complete genome sequence of Flavobacterium psychrolimnae LMG 22018.</title>
        <authorList>
            <person name="Kim D.-U."/>
        </authorList>
    </citation>
    <scope>NUCLEOTIDE SEQUENCE [LARGE SCALE GENOMIC DNA]</scope>
    <source>
        <strain evidence="2 3">LMG 22018</strain>
    </source>
</reference>
<dbReference type="PROSITE" id="PS51257">
    <property type="entry name" value="PROKAR_LIPOPROTEIN"/>
    <property type="match status" value="1"/>
</dbReference>
<dbReference type="GO" id="GO:0035556">
    <property type="term" value="P:intracellular signal transduction"/>
    <property type="evidence" value="ECO:0007669"/>
    <property type="project" value="InterPro"/>
</dbReference>
<dbReference type="Proteomes" id="UP000253676">
    <property type="component" value="Unassembled WGS sequence"/>
</dbReference>
<dbReference type="PROSITE" id="PS50008">
    <property type="entry name" value="PIPLC_Y_DOMAIN"/>
    <property type="match status" value="1"/>
</dbReference>
<gene>
    <name evidence="2" type="ORF">DR980_00885</name>
</gene>
<feature type="domain" description="PI-PLC Y-box" evidence="1">
    <location>
        <begin position="98"/>
        <end position="126"/>
    </location>
</feature>
<keyword evidence="3" id="KW-1185">Reference proteome</keyword>